<accession>A0ABQ8P762</accession>
<dbReference type="Proteomes" id="UP001071777">
    <property type="component" value="Unassembled WGS sequence"/>
</dbReference>
<evidence type="ECO:0000313" key="1">
    <source>
        <dbReference type="EMBL" id="KAJ1610750.1"/>
    </source>
</evidence>
<dbReference type="EMBL" id="JAPCXB010000068">
    <property type="protein sequence ID" value="KAJ1610750.1"/>
    <property type="molecule type" value="Genomic_DNA"/>
</dbReference>
<name>A0ABQ8P762_9CRYT</name>
<protein>
    <submittedName>
        <fullName evidence="1">Uncharacterized protein</fullName>
    </submittedName>
</protein>
<sequence>MEVDDIVWLISNGFKLKEKIWNESSDTETKSVIDDLFACQDINYIDLSQEKLNRDQVFGEAFIQICKETPFLFRSSPRKLKILICYLIDVMIINYMSLDSIANYPHYSDCDSSITKLYLFPFPYFLGYGIFLYLYRLKVVCTEKFTYCDWSNLLSKFNFLVDKSEKIIFNLKYNSFDNSFNDFLATELKRIILTNEKPPTTSNLIQNKLLFGNLSKFSMYLNGVSFLKVPGMKGVGEQYLIKSISMQSLKNIKSQHFKVISDLNDLHNDQLIQIYSVVSLSMSSNDYKKSLKYIIRAERLIKSLSKFTGNNTRVLMMIYTLISKLYILTCSVHARDGEYHLSNSNFDKFDCLPYLIASTLNSIHFEILKNAKYLDSEEKTNIFNHLSEYLEYIKSDYPILLTSKLTDNYCYKDQLKKRDLSYNYKKKNLCTLVPIRNIFSGLNMAENIDIKHNLFDVHSTICWTLLVPNFLLCYSNNSLYCENIHNNVFLSQLADQLLYLVQNLCTSNSKFAKSFPRVKIAEMYLFISLYSYFGKNETSRASELIMLGSRLLDSCGESVDVFSIRCMLAYLNLLIHLKGSNGISDIETYLMEVIRNGRMAFKYICPNKSRLLCKKKMANMAYIQAFTLLSLVKDDFNIVGDEELSQHLRFECMNPEANGEPYTEGNIIISKCSSIAELLLNS</sequence>
<evidence type="ECO:0000313" key="2">
    <source>
        <dbReference type="Proteomes" id="UP001071777"/>
    </source>
</evidence>
<proteinExistence type="predicted"/>
<comment type="caution">
    <text evidence="1">The sequence shown here is derived from an EMBL/GenBank/DDBJ whole genome shotgun (WGS) entry which is preliminary data.</text>
</comment>
<keyword evidence="2" id="KW-1185">Reference proteome</keyword>
<gene>
    <name evidence="1" type="ORF">OJ252_1795</name>
</gene>
<reference evidence="1" key="1">
    <citation type="submission" date="2022-10" db="EMBL/GenBank/DDBJ databases">
        <title>Adaptive evolution leads to modifications in subtelomeric GC content in a zoonotic Cryptosporidium species.</title>
        <authorList>
            <person name="Li J."/>
            <person name="Feng Y."/>
            <person name="Xiao L."/>
        </authorList>
    </citation>
    <scope>NUCLEOTIDE SEQUENCE</scope>
    <source>
        <strain evidence="1">25894</strain>
    </source>
</reference>
<organism evidence="1 2">
    <name type="scientific">Cryptosporidium canis</name>
    <dbReference type="NCBI Taxonomy" id="195482"/>
    <lineage>
        <taxon>Eukaryota</taxon>
        <taxon>Sar</taxon>
        <taxon>Alveolata</taxon>
        <taxon>Apicomplexa</taxon>
        <taxon>Conoidasida</taxon>
        <taxon>Coccidia</taxon>
        <taxon>Eucoccidiorida</taxon>
        <taxon>Eimeriorina</taxon>
        <taxon>Cryptosporidiidae</taxon>
        <taxon>Cryptosporidium</taxon>
    </lineage>
</organism>